<proteinExistence type="predicted"/>
<keyword evidence="1" id="KW-1133">Transmembrane helix</keyword>
<dbReference type="Proteomes" id="UP000192758">
    <property type="component" value="Unassembled WGS sequence"/>
</dbReference>
<reference evidence="2 3" key="1">
    <citation type="journal article" date="2017" name="Environ. Microbiol.">
        <title>Decay of the glycolytic pathway and adaptation to intranuclear parasitism within Enterocytozoonidae microsporidia.</title>
        <authorList>
            <person name="Wiredu Boakye D."/>
            <person name="Jaroenlak P."/>
            <person name="Prachumwat A."/>
            <person name="Williams T.A."/>
            <person name="Bateman K.S."/>
            <person name="Itsathitphaisarn O."/>
            <person name="Sritunyalucksana K."/>
            <person name="Paszkiewicz K.H."/>
            <person name="Moore K.A."/>
            <person name="Stentiford G.D."/>
            <person name="Williams B.A."/>
        </authorList>
    </citation>
    <scope>NUCLEOTIDE SEQUENCE [LARGE SCALE GENOMIC DNA]</scope>
    <source>
        <strain evidence="2 3">TH1</strain>
    </source>
</reference>
<organism evidence="2 3">
    <name type="scientific">Ecytonucleospora hepatopenaei</name>
    <dbReference type="NCBI Taxonomy" id="646526"/>
    <lineage>
        <taxon>Eukaryota</taxon>
        <taxon>Fungi</taxon>
        <taxon>Fungi incertae sedis</taxon>
        <taxon>Microsporidia</taxon>
        <taxon>Enterocytozoonidae</taxon>
        <taxon>Ecytonucleospora</taxon>
    </lineage>
</organism>
<name>A0A1W0E631_9MICR</name>
<keyword evidence="1" id="KW-0812">Transmembrane</keyword>
<keyword evidence="3" id="KW-1185">Reference proteome</keyword>
<protein>
    <submittedName>
        <fullName evidence="2">Uncharacterized protein</fullName>
    </submittedName>
</protein>
<feature type="transmembrane region" description="Helical" evidence="1">
    <location>
        <begin position="85"/>
        <end position="104"/>
    </location>
</feature>
<gene>
    <name evidence="2" type="ORF">EHP00_1006</name>
</gene>
<sequence length="207" mass="25057">MTILKIQKKILVNYLKMKKVMKFLKSREILKIKKNINQNIALVLNHAFTLVIVIVKKMTWKITLQKKIKVKWIFYLKVMMKIKNIFKIIFALFLMSLTNELICYEISTNKQHWFEFNKEVLIFVVINDVFFYTITKRIDLSEYFLRNFEWPWDIERGIKILVFDDTKNKLMSFRYKINYIDFCSQFVNILIGGILLALILKKIKHKN</sequence>
<evidence type="ECO:0000313" key="3">
    <source>
        <dbReference type="Proteomes" id="UP000192758"/>
    </source>
</evidence>
<dbReference type="EMBL" id="MNPJ01000017">
    <property type="protein sequence ID" value="OQS54727.1"/>
    <property type="molecule type" value="Genomic_DNA"/>
</dbReference>
<dbReference type="OrthoDB" id="10565310at2759"/>
<feature type="transmembrane region" description="Helical" evidence="1">
    <location>
        <begin position="36"/>
        <end position="55"/>
    </location>
</feature>
<accession>A0A1W0E631</accession>
<keyword evidence="1" id="KW-0472">Membrane</keyword>
<dbReference type="AlphaFoldDB" id="A0A1W0E631"/>
<feature type="transmembrane region" description="Helical" evidence="1">
    <location>
        <begin position="179"/>
        <end position="200"/>
    </location>
</feature>
<evidence type="ECO:0000313" key="2">
    <source>
        <dbReference type="EMBL" id="OQS54727.1"/>
    </source>
</evidence>
<evidence type="ECO:0000256" key="1">
    <source>
        <dbReference type="SAM" id="Phobius"/>
    </source>
</evidence>
<comment type="caution">
    <text evidence="2">The sequence shown here is derived from an EMBL/GenBank/DDBJ whole genome shotgun (WGS) entry which is preliminary data.</text>
</comment>
<feature type="transmembrane region" description="Helical" evidence="1">
    <location>
        <begin position="116"/>
        <end position="134"/>
    </location>
</feature>
<dbReference type="VEuPathDB" id="MicrosporidiaDB:EHP00_1006"/>